<evidence type="ECO:0000256" key="8">
    <source>
        <dbReference type="ARBA" id="ARBA00023027"/>
    </source>
</evidence>
<dbReference type="PANTHER" id="PTHR11434">
    <property type="entry name" value="NADH-UBIQUINONE OXIDOREDUCTASE SUBUNIT ND4L"/>
    <property type="match status" value="1"/>
</dbReference>
<dbReference type="NCBIfam" id="NF004323">
    <property type="entry name" value="PRK05715.1-5"/>
    <property type="match status" value="1"/>
</dbReference>
<keyword evidence="8" id="KW-0520">NAD</keyword>
<dbReference type="PANTHER" id="PTHR11434:SF21">
    <property type="entry name" value="NADH DEHYDROGENASE SUBUNIT 4L-RELATED"/>
    <property type="match status" value="1"/>
</dbReference>
<keyword evidence="4" id="KW-0813">Transport</keyword>
<evidence type="ECO:0000313" key="12">
    <source>
        <dbReference type="EMBL" id="QGN73952.1"/>
    </source>
</evidence>
<dbReference type="AlphaFoldDB" id="A0A650AKL1"/>
<evidence type="ECO:0000256" key="3">
    <source>
        <dbReference type="ARBA" id="ARBA00016612"/>
    </source>
</evidence>
<dbReference type="Pfam" id="PF00420">
    <property type="entry name" value="Oxidored_q2"/>
    <property type="match status" value="1"/>
</dbReference>
<organism evidence="12">
    <name type="scientific">Prasinococcus sp. CCMP1194</name>
    <dbReference type="NCBI Taxonomy" id="110672"/>
    <lineage>
        <taxon>Eukaryota</taxon>
        <taxon>Viridiplantae</taxon>
        <taxon>Prasinodermophyta</taxon>
        <taxon>Palmophyllophyceae</taxon>
        <taxon>Prasinococcales</taxon>
        <taxon>Prasinococcaceae</taxon>
        <taxon>Prasinococcus</taxon>
    </lineage>
</organism>
<evidence type="ECO:0000256" key="5">
    <source>
        <dbReference type="ARBA" id="ARBA00022692"/>
    </source>
</evidence>
<evidence type="ECO:0000256" key="1">
    <source>
        <dbReference type="ARBA" id="ARBA00004141"/>
    </source>
</evidence>
<protein>
    <recommendedName>
        <fullName evidence="3">NADH-ubiquinone oxidoreductase chain 4L</fullName>
    </recommendedName>
    <alternativeName>
        <fullName evidence="10">NADH dehydrogenase subunit 4L</fullName>
    </alternativeName>
</protein>
<evidence type="ECO:0000256" key="11">
    <source>
        <dbReference type="SAM" id="Phobius"/>
    </source>
</evidence>
<gene>
    <name evidence="12" type="primary">nad4L</name>
</gene>
<dbReference type="InterPro" id="IPR001133">
    <property type="entry name" value="NADH_UbQ_OxRdtase_chain4L/K"/>
</dbReference>
<evidence type="ECO:0000256" key="6">
    <source>
        <dbReference type="ARBA" id="ARBA00022967"/>
    </source>
</evidence>
<keyword evidence="12" id="KW-0496">Mitochondrion</keyword>
<dbReference type="NCBIfam" id="NF004321">
    <property type="entry name" value="PRK05715.1-3"/>
    <property type="match status" value="1"/>
</dbReference>
<dbReference type="FunFam" id="1.10.287.3510:FF:000001">
    <property type="entry name" value="NADH-quinone oxidoreductase subunit K"/>
    <property type="match status" value="1"/>
</dbReference>
<dbReference type="NCBIfam" id="NF004320">
    <property type="entry name" value="PRK05715.1-2"/>
    <property type="match status" value="1"/>
</dbReference>
<evidence type="ECO:0000256" key="4">
    <source>
        <dbReference type="ARBA" id="ARBA00022448"/>
    </source>
</evidence>
<sequence>MISYIFLSFLLFLLGILGIFLNRKNLLLMLMSIELLLLAINLNFLFFSLWIDDLMGHIFTLFVLTVAAAESAIGLALLVVYYRVRGNISIEYMNLLRG</sequence>
<feature type="transmembrane region" description="Helical" evidence="11">
    <location>
        <begin position="57"/>
        <end position="82"/>
    </location>
</feature>
<comment type="similarity">
    <text evidence="2">Belongs to the complex I subunit 4L family.</text>
</comment>
<dbReference type="HAMAP" id="MF_01456">
    <property type="entry name" value="NDH1_NuoK"/>
    <property type="match status" value="1"/>
</dbReference>
<evidence type="ECO:0000256" key="10">
    <source>
        <dbReference type="ARBA" id="ARBA00031586"/>
    </source>
</evidence>
<keyword evidence="7 11" id="KW-1133">Transmembrane helix</keyword>
<evidence type="ECO:0000256" key="7">
    <source>
        <dbReference type="ARBA" id="ARBA00022989"/>
    </source>
</evidence>
<accession>A0A650AKL1</accession>
<name>A0A650AKL1_9VIRI</name>
<feature type="transmembrane region" description="Helical" evidence="11">
    <location>
        <begin position="6"/>
        <end position="21"/>
    </location>
</feature>
<reference evidence="12" key="1">
    <citation type="submission" date="2019-11" db="EMBL/GenBank/DDBJ databases">
        <title>Complete mitogenomes of the marine picoplanktonic green algae Prasinoderma sp. MBIC 10622 and Prasinococcus capsulatus CCMP 1194 (Palmophyllophyceae).</title>
        <authorList>
            <person name="Turmel M."/>
            <person name="Otis C."/>
            <person name="Lemieux C."/>
        </authorList>
    </citation>
    <scope>NUCLEOTIDE SEQUENCE</scope>
</reference>
<dbReference type="GO" id="GO:0042773">
    <property type="term" value="P:ATP synthesis coupled electron transport"/>
    <property type="evidence" value="ECO:0007669"/>
    <property type="project" value="InterPro"/>
</dbReference>
<proteinExistence type="inferred from homology"/>
<keyword evidence="5 11" id="KW-0812">Transmembrane</keyword>
<dbReference type="Gene3D" id="1.10.287.3510">
    <property type="match status" value="1"/>
</dbReference>
<geneLocation type="mitochondrion" evidence="12"/>
<dbReference type="GO" id="GO:0016651">
    <property type="term" value="F:oxidoreductase activity, acting on NAD(P)H"/>
    <property type="evidence" value="ECO:0007669"/>
    <property type="project" value="InterPro"/>
</dbReference>
<dbReference type="EMBL" id="MN662312">
    <property type="protein sequence ID" value="QGN73952.1"/>
    <property type="molecule type" value="Genomic_DNA"/>
</dbReference>
<feature type="transmembrane region" description="Helical" evidence="11">
    <location>
        <begin position="28"/>
        <end position="51"/>
    </location>
</feature>
<comment type="subcellular location">
    <subcellularLocation>
        <location evidence="1">Membrane</location>
        <topology evidence="1">Multi-pass membrane protein</topology>
    </subcellularLocation>
</comment>
<evidence type="ECO:0000256" key="9">
    <source>
        <dbReference type="ARBA" id="ARBA00023136"/>
    </source>
</evidence>
<keyword evidence="6" id="KW-1278">Translocase</keyword>
<dbReference type="GO" id="GO:0030964">
    <property type="term" value="C:NADH dehydrogenase complex"/>
    <property type="evidence" value="ECO:0007669"/>
    <property type="project" value="TreeGrafter"/>
</dbReference>
<dbReference type="InterPro" id="IPR039428">
    <property type="entry name" value="NUOK/Mnh_C1-like"/>
</dbReference>
<keyword evidence="9 11" id="KW-0472">Membrane</keyword>
<evidence type="ECO:0000256" key="2">
    <source>
        <dbReference type="ARBA" id="ARBA00010519"/>
    </source>
</evidence>